<gene>
    <name evidence="1" type="ORF">HMPREF1977_1972</name>
</gene>
<dbReference type="Proteomes" id="UP000005391">
    <property type="component" value="Unassembled WGS sequence"/>
</dbReference>
<protein>
    <submittedName>
        <fullName evidence="1">Uncharacterized protein</fullName>
    </submittedName>
</protein>
<dbReference type="EMBL" id="AEOH01000046">
    <property type="protein sequence ID" value="EFS96652.1"/>
    <property type="molecule type" value="Genomic_DNA"/>
</dbReference>
<dbReference type="AlphaFoldDB" id="E4MUB2"/>
<organism evidence="1 2">
    <name type="scientific">Capnocytophaga ochracea F0287</name>
    <dbReference type="NCBI Taxonomy" id="873517"/>
    <lineage>
        <taxon>Bacteria</taxon>
        <taxon>Pseudomonadati</taxon>
        <taxon>Bacteroidota</taxon>
        <taxon>Flavobacteriia</taxon>
        <taxon>Flavobacteriales</taxon>
        <taxon>Flavobacteriaceae</taxon>
        <taxon>Capnocytophaga</taxon>
    </lineage>
</organism>
<evidence type="ECO:0000313" key="1">
    <source>
        <dbReference type="EMBL" id="EFS96652.1"/>
    </source>
</evidence>
<name>E4MUB2_CAPOC</name>
<evidence type="ECO:0000313" key="2">
    <source>
        <dbReference type="Proteomes" id="UP000005391"/>
    </source>
</evidence>
<dbReference type="HOGENOM" id="CLU_3306655_0_0_10"/>
<proteinExistence type="predicted"/>
<sequence>MKRRTKDEGKTNDERRKAECEAEIRWECSAAKEFLEIVL</sequence>
<accession>E4MUB2</accession>
<reference evidence="1 2" key="1">
    <citation type="submission" date="2010-10" db="EMBL/GenBank/DDBJ databases">
        <authorList>
            <person name="Muzny D."/>
            <person name="Qin X."/>
            <person name="Deng J."/>
            <person name="Jiang H."/>
            <person name="Liu Y."/>
            <person name="Qu J."/>
            <person name="Song X.-Z."/>
            <person name="Zhang L."/>
            <person name="Thornton R."/>
            <person name="Coyle M."/>
            <person name="Francisco L."/>
            <person name="Jackson L."/>
            <person name="Javaid M."/>
            <person name="Korchina V."/>
            <person name="Kovar C."/>
            <person name="Mata R."/>
            <person name="Mathew T."/>
            <person name="Ngo R."/>
            <person name="Nguyen L."/>
            <person name="Nguyen N."/>
            <person name="Okwuonu G."/>
            <person name="Ongeri F."/>
            <person name="Pham C."/>
            <person name="Simmons D."/>
            <person name="Wilczek-Boney K."/>
            <person name="Hale W."/>
            <person name="Jakkamsetti A."/>
            <person name="Pham P."/>
            <person name="Ruth R."/>
            <person name="San Lucas F."/>
            <person name="Warren J."/>
            <person name="Zhang J."/>
            <person name="Zhao Z."/>
            <person name="Zhou C."/>
            <person name="Zhu D."/>
            <person name="Lee S."/>
            <person name="Bess C."/>
            <person name="Blankenburg K."/>
            <person name="Forbes L."/>
            <person name="Fu Q."/>
            <person name="Gubbala S."/>
            <person name="Hirani K."/>
            <person name="Jayaseelan J.C."/>
            <person name="Lara F."/>
            <person name="Munidasa M."/>
            <person name="Palculict T."/>
            <person name="Patil S."/>
            <person name="Pu L.-L."/>
            <person name="Saada N."/>
            <person name="Tang L."/>
            <person name="Weissenberger G."/>
            <person name="Zhu Y."/>
            <person name="Hemphill L."/>
            <person name="Shang Y."/>
            <person name="Youmans B."/>
            <person name="Ayvaz T."/>
            <person name="Ross M."/>
            <person name="Santibanez J."/>
            <person name="Aqrawi P."/>
            <person name="Gross S."/>
            <person name="Joshi V."/>
            <person name="Fowler G."/>
            <person name="Nazareth L."/>
            <person name="Reid J."/>
            <person name="Worley K."/>
            <person name="Petrosino J."/>
            <person name="Highlander S."/>
            <person name="Gibbs R."/>
        </authorList>
    </citation>
    <scope>NUCLEOTIDE SEQUENCE [LARGE SCALE GENOMIC DNA]</scope>
    <source>
        <strain evidence="1 2">F0287</strain>
    </source>
</reference>
<comment type="caution">
    <text evidence="1">The sequence shown here is derived from an EMBL/GenBank/DDBJ whole genome shotgun (WGS) entry which is preliminary data.</text>
</comment>